<comment type="caution">
    <text evidence="1">The sequence shown here is derived from an EMBL/GenBank/DDBJ whole genome shotgun (WGS) entry which is preliminary data.</text>
</comment>
<dbReference type="AlphaFoldDB" id="A0A371GQ98"/>
<dbReference type="Gene3D" id="6.10.20.110">
    <property type="match status" value="1"/>
</dbReference>
<name>A0A371GQ98_MUCPR</name>
<protein>
    <submittedName>
        <fullName evidence="1">Uncharacterized protein</fullName>
    </submittedName>
</protein>
<feature type="non-terminal residue" evidence="1">
    <location>
        <position position="1"/>
    </location>
</feature>
<sequence>MPRSGRSRLCHERSIRGSVRDLYRWSDLDKQSNQDWLLLTNIEKALYGLGIKQSFTFVEHLQSNGQETPFRLAFGTDAIIPIEIGELSSRVSFFQLTQNEEEIRANLDLLQEVKEAAHIKEFVAKTRATRQYNVKVFP</sequence>
<accession>A0A371GQ98</accession>
<dbReference type="EMBL" id="QJKJ01004800">
    <property type="protein sequence ID" value="RDX92727.1"/>
    <property type="molecule type" value="Genomic_DNA"/>
</dbReference>
<reference evidence="1" key="1">
    <citation type="submission" date="2018-05" db="EMBL/GenBank/DDBJ databases">
        <title>Draft genome of Mucuna pruriens seed.</title>
        <authorList>
            <person name="Nnadi N.E."/>
            <person name="Vos R."/>
            <person name="Hasami M.H."/>
            <person name="Devisetty U.K."/>
            <person name="Aguiy J.C."/>
        </authorList>
    </citation>
    <scope>NUCLEOTIDE SEQUENCE [LARGE SCALE GENOMIC DNA]</scope>
    <source>
        <strain evidence="1">JCA_2017</strain>
    </source>
</reference>
<gene>
    <name evidence="1" type="ORF">CR513_25098</name>
</gene>
<dbReference type="OrthoDB" id="1433117at2759"/>
<evidence type="ECO:0000313" key="2">
    <source>
        <dbReference type="Proteomes" id="UP000257109"/>
    </source>
</evidence>
<dbReference type="Proteomes" id="UP000257109">
    <property type="component" value="Unassembled WGS sequence"/>
</dbReference>
<organism evidence="1 2">
    <name type="scientific">Mucuna pruriens</name>
    <name type="common">Velvet bean</name>
    <name type="synonym">Dolichos pruriens</name>
    <dbReference type="NCBI Taxonomy" id="157652"/>
    <lineage>
        <taxon>Eukaryota</taxon>
        <taxon>Viridiplantae</taxon>
        <taxon>Streptophyta</taxon>
        <taxon>Embryophyta</taxon>
        <taxon>Tracheophyta</taxon>
        <taxon>Spermatophyta</taxon>
        <taxon>Magnoliopsida</taxon>
        <taxon>eudicotyledons</taxon>
        <taxon>Gunneridae</taxon>
        <taxon>Pentapetalae</taxon>
        <taxon>rosids</taxon>
        <taxon>fabids</taxon>
        <taxon>Fabales</taxon>
        <taxon>Fabaceae</taxon>
        <taxon>Papilionoideae</taxon>
        <taxon>50 kb inversion clade</taxon>
        <taxon>NPAAA clade</taxon>
        <taxon>indigoferoid/millettioid clade</taxon>
        <taxon>Phaseoleae</taxon>
        <taxon>Mucuna</taxon>
    </lineage>
</organism>
<proteinExistence type="predicted"/>
<evidence type="ECO:0000313" key="1">
    <source>
        <dbReference type="EMBL" id="RDX92727.1"/>
    </source>
</evidence>
<keyword evidence="2" id="KW-1185">Reference proteome</keyword>